<evidence type="ECO:0000256" key="1">
    <source>
        <dbReference type="SAM" id="MobiDB-lite"/>
    </source>
</evidence>
<dbReference type="EMBL" id="BGPR01010123">
    <property type="protein sequence ID" value="GBN44373.1"/>
    <property type="molecule type" value="Genomic_DNA"/>
</dbReference>
<organism evidence="3 4">
    <name type="scientific">Araneus ventricosus</name>
    <name type="common">Orbweaver spider</name>
    <name type="synonym">Epeira ventricosa</name>
    <dbReference type="NCBI Taxonomy" id="182803"/>
    <lineage>
        <taxon>Eukaryota</taxon>
        <taxon>Metazoa</taxon>
        <taxon>Ecdysozoa</taxon>
        <taxon>Arthropoda</taxon>
        <taxon>Chelicerata</taxon>
        <taxon>Arachnida</taxon>
        <taxon>Araneae</taxon>
        <taxon>Araneomorphae</taxon>
        <taxon>Entelegynae</taxon>
        <taxon>Araneoidea</taxon>
        <taxon>Araneidae</taxon>
        <taxon>Araneus</taxon>
    </lineage>
</organism>
<evidence type="ECO:0000256" key="2">
    <source>
        <dbReference type="SAM" id="Phobius"/>
    </source>
</evidence>
<keyword evidence="4" id="KW-1185">Reference proteome</keyword>
<keyword evidence="2" id="KW-0812">Transmembrane</keyword>
<feature type="region of interest" description="Disordered" evidence="1">
    <location>
        <begin position="88"/>
        <end position="126"/>
    </location>
</feature>
<reference evidence="3 4" key="1">
    <citation type="journal article" date="2019" name="Sci. Rep.">
        <title>Orb-weaving spider Araneus ventricosus genome elucidates the spidroin gene catalogue.</title>
        <authorList>
            <person name="Kono N."/>
            <person name="Nakamura H."/>
            <person name="Ohtoshi R."/>
            <person name="Moran D.A.P."/>
            <person name="Shinohara A."/>
            <person name="Yoshida Y."/>
            <person name="Fujiwara M."/>
            <person name="Mori M."/>
            <person name="Tomita M."/>
            <person name="Arakawa K."/>
        </authorList>
    </citation>
    <scope>NUCLEOTIDE SEQUENCE [LARGE SCALE GENOMIC DNA]</scope>
</reference>
<evidence type="ECO:0000313" key="4">
    <source>
        <dbReference type="Proteomes" id="UP000499080"/>
    </source>
</evidence>
<keyword evidence="2" id="KW-0472">Membrane</keyword>
<accession>A0A4Y2P0B7</accession>
<protein>
    <submittedName>
        <fullName evidence="3">Uncharacterized protein</fullName>
    </submittedName>
</protein>
<comment type="caution">
    <text evidence="3">The sequence shown here is derived from an EMBL/GenBank/DDBJ whole genome shotgun (WGS) entry which is preliminary data.</text>
</comment>
<feature type="transmembrane region" description="Helical" evidence="2">
    <location>
        <begin position="31"/>
        <end position="51"/>
    </location>
</feature>
<dbReference type="Proteomes" id="UP000499080">
    <property type="component" value="Unassembled WGS sequence"/>
</dbReference>
<keyword evidence="2" id="KW-1133">Transmembrane helix</keyword>
<feature type="transmembrane region" description="Helical" evidence="2">
    <location>
        <begin position="7"/>
        <end position="25"/>
    </location>
</feature>
<feature type="compositionally biased region" description="Basic and acidic residues" evidence="1">
    <location>
        <begin position="111"/>
        <end position="124"/>
    </location>
</feature>
<dbReference type="AlphaFoldDB" id="A0A4Y2P0B7"/>
<proteinExistence type="predicted"/>
<evidence type="ECO:0000313" key="3">
    <source>
        <dbReference type="EMBL" id="GBN44373.1"/>
    </source>
</evidence>
<sequence>MAIENTLAFLVISSWFWVTAKYIIFADFYNLIVDIFCAKTLTVFVYLLVALNRAIRREKKDPIKTDEDEEKMKADSICHMDQQRCQEKSMQVEQEKTAKSAKVAPNQCLEKTTEPSEMKEDTSTQREQIQFKTASTQTFVEIQHGQQIQAFLQISENKETQTSPP</sequence>
<name>A0A4Y2P0B7_ARAVE</name>
<gene>
    <name evidence="3" type="ORF">AVEN_121830_1</name>
</gene>